<evidence type="ECO:0000256" key="10">
    <source>
        <dbReference type="ARBA" id="ARBA00035861"/>
    </source>
</evidence>
<protein>
    <recommendedName>
        <fullName evidence="13">8-oxo-dGTP diphosphatase</fullName>
        <ecNumber evidence="12">3.6.1.55</ecNumber>
    </recommendedName>
    <alternativeName>
        <fullName evidence="16">7,8-dihydro-8-oxoguanine-triphosphatase</fullName>
    </alternativeName>
    <alternativeName>
        <fullName evidence="15">Mutator protein MutT</fullName>
    </alternativeName>
    <alternativeName>
        <fullName evidence="14">dGTP pyrophosphohydrolase</fullName>
    </alternativeName>
</protein>
<feature type="binding site" evidence="17">
    <location>
        <position position="35"/>
    </location>
    <ligand>
        <name>8-oxo-dGTP</name>
        <dbReference type="ChEBI" id="CHEBI:77896"/>
    </ligand>
</feature>
<comment type="cofactor">
    <cofactor evidence="1 18">
        <name>Mg(2+)</name>
        <dbReference type="ChEBI" id="CHEBI:18420"/>
    </cofactor>
</comment>
<feature type="binding site" evidence="17">
    <location>
        <position position="30"/>
    </location>
    <ligand>
        <name>8-oxo-dGTP</name>
        <dbReference type="ChEBI" id="CHEBI:77896"/>
    </ligand>
</feature>
<dbReference type="InterPro" id="IPR036206">
    <property type="entry name" value="ThiamineP_synth_sf"/>
</dbReference>
<feature type="binding site" evidence="18">
    <location>
        <position position="64"/>
    </location>
    <ligand>
        <name>Mg(2+)</name>
        <dbReference type="ChEBI" id="CHEBI:18420"/>
    </ligand>
</feature>
<evidence type="ECO:0000256" key="2">
    <source>
        <dbReference type="ARBA" id="ARBA00005582"/>
    </source>
</evidence>
<dbReference type="GO" id="GO:0046872">
    <property type="term" value="F:metal ion binding"/>
    <property type="evidence" value="ECO:0007669"/>
    <property type="project" value="UniProtKB-KW"/>
</dbReference>
<keyword evidence="6" id="KW-0227">DNA damage</keyword>
<evidence type="ECO:0000256" key="3">
    <source>
        <dbReference type="ARBA" id="ARBA00022457"/>
    </source>
</evidence>
<keyword evidence="5 18" id="KW-0479">Metal-binding</keyword>
<comment type="catalytic activity">
    <reaction evidence="10">
        <text>8-oxo-dGTP + H2O = 8-oxo-dGMP + diphosphate + H(+)</text>
        <dbReference type="Rhea" id="RHEA:31575"/>
        <dbReference type="ChEBI" id="CHEBI:15377"/>
        <dbReference type="ChEBI" id="CHEBI:15378"/>
        <dbReference type="ChEBI" id="CHEBI:33019"/>
        <dbReference type="ChEBI" id="CHEBI:63224"/>
        <dbReference type="ChEBI" id="CHEBI:77896"/>
        <dbReference type="EC" id="3.6.1.55"/>
    </reaction>
</comment>
<dbReference type="GO" id="GO:0044715">
    <property type="term" value="F:8-oxo-dGDP phosphatase activity"/>
    <property type="evidence" value="ECO:0007669"/>
    <property type="project" value="TreeGrafter"/>
</dbReference>
<comment type="similarity">
    <text evidence="2">Belongs to the Nudix hydrolase family.</text>
</comment>
<dbReference type="Pfam" id="PF02581">
    <property type="entry name" value="TMP-TENI"/>
    <property type="match status" value="1"/>
</dbReference>
<dbReference type="InterPro" id="IPR022998">
    <property type="entry name" value="ThiamineP_synth_TenI"/>
</dbReference>
<accession>A0A557RH18</accession>
<dbReference type="InterPro" id="IPR020476">
    <property type="entry name" value="Nudix_hydrolase"/>
</dbReference>
<evidence type="ECO:0000256" key="6">
    <source>
        <dbReference type="ARBA" id="ARBA00022763"/>
    </source>
</evidence>
<evidence type="ECO:0000256" key="17">
    <source>
        <dbReference type="PIRSR" id="PIRSR603561-1"/>
    </source>
</evidence>
<dbReference type="GO" id="GO:0008413">
    <property type="term" value="F:8-oxo-7,8-dihydroguanosine triphosphate pyrophosphatase activity"/>
    <property type="evidence" value="ECO:0007669"/>
    <property type="project" value="InterPro"/>
</dbReference>
<evidence type="ECO:0000256" key="4">
    <source>
        <dbReference type="ARBA" id="ARBA00022705"/>
    </source>
</evidence>
<dbReference type="InterPro" id="IPR000086">
    <property type="entry name" value="NUDIX_hydrolase_dom"/>
</dbReference>
<evidence type="ECO:0000256" key="16">
    <source>
        <dbReference type="ARBA" id="ARBA00042798"/>
    </source>
</evidence>
<evidence type="ECO:0000256" key="15">
    <source>
        <dbReference type="ARBA" id="ARBA00041979"/>
    </source>
</evidence>
<dbReference type="GO" id="GO:0006260">
    <property type="term" value="P:DNA replication"/>
    <property type="evidence" value="ECO:0007669"/>
    <property type="project" value="UniProtKB-KW"/>
</dbReference>
<dbReference type="InterPro" id="IPR013785">
    <property type="entry name" value="Aldolase_TIM"/>
</dbReference>
<comment type="caution">
    <text evidence="20">The sequence shown here is derived from an EMBL/GenBank/DDBJ whole genome shotgun (WGS) entry which is preliminary data.</text>
</comment>
<dbReference type="PANTHER" id="PTHR47707">
    <property type="entry name" value="8-OXO-DGTP DIPHOSPHATASE"/>
    <property type="match status" value="1"/>
</dbReference>
<evidence type="ECO:0000256" key="5">
    <source>
        <dbReference type="ARBA" id="ARBA00022723"/>
    </source>
</evidence>
<keyword evidence="4" id="KW-0235">DNA replication</keyword>
<dbReference type="GO" id="GO:0035539">
    <property type="term" value="F:8-oxo-7,8-dihydrodeoxyguanosine triphosphate pyrophosphatase activity"/>
    <property type="evidence" value="ECO:0007669"/>
    <property type="project" value="UniProtKB-EC"/>
</dbReference>
<dbReference type="Gene3D" id="3.90.79.10">
    <property type="entry name" value="Nucleoside Triphosphate Pyrophosphohydrolase"/>
    <property type="match status" value="1"/>
</dbReference>
<name>A0A557RH18_9GAMM</name>
<dbReference type="SUPFAM" id="SSF55811">
    <property type="entry name" value="Nudix"/>
    <property type="match status" value="1"/>
</dbReference>
<dbReference type="CDD" id="cd03425">
    <property type="entry name" value="NUDIX_MutT_NudA_like"/>
    <property type="match status" value="1"/>
</dbReference>
<dbReference type="InterPro" id="IPR029119">
    <property type="entry name" value="MutY_C"/>
</dbReference>
<gene>
    <name evidence="20" type="ORF">FPL11_07375</name>
</gene>
<comment type="catalytic activity">
    <reaction evidence="11">
        <text>8-oxo-GTP + H2O = 8-oxo-GMP + diphosphate + H(+)</text>
        <dbReference type="Rhea" id="RHEA:67616"/>
        <dbReference type="ChEBI" id="CHEBI:15377"/>
        <dbReference type="ChEBI" id="CHEBI:15378"/>
        <dbReference type="ChEBI" id="CHEBI:33019"/>
        <dbReference type="ChEBI" id="CHEBI:143553"/>
        <dbReference type="ChEBI" id="CHEBI:145694"/>
    </reaction>
</comment>
<dbReference type="NCBIfam" id="NF006530">
    <property type="entry name" value="PRK08999.1"/>
    <property type="match status" value="1"/>
</dbReference>
<dbReference type="PROSITE" id="PS51462">
    <property type="entry name" value="NUDIX"/>
    <property type="match status" value="1"/>
</dbReference>
<evidence type="ECO:0000256" key="1">
    <source>
        <dbReference type="ARBA" id="ARBA00001946"/>
    </source>
</evidence>
<proteinExistence type="inferred from homology"/>
<keyword evidence="7 20" id="KW-0378">Hydrolase</keyword>
<dbReference type="Pfam" id="PF14815">
    <property type="entry name" value="NUDIX_4"/>
    <property type="match status" value="1"/>
</dbReference>
<evidence type="ECO:0000259" key="19">
    <source>
        <dbReference type="PROSITE" id="PS51462"/>
    </source>
</evidence>
<dbReference type="GO" id="GO:0044716">
    <property type="term" value="F:8-oxo-GDP phosphatase activity"/>
    <property type="evidence" value="ECO:0007669"/>
    <property type="project" value="TreeGrafter"/>
</dbReference>
<feature type="binding site" evidence="18">
    <location>
        <position position="44"/>
    </location>
    <ligand>
        <name>Mg(2+)</name>
        <dbReference type="ChEBI" id="CHEBI:18420"/>
    </ligand>
</feature>
<evidence type="ECO:0000313" key="20">
    <source>
        <dbReference type="EMBL" id="TVO64470.1"/>
    </source>
</evidence>
<dbReference type="EC" id="3.6.1.55" evidence="12"/>
<dbReference type="InterPro" id="IPR015797">
    <property type="entry name" value="NUDIX_hydrolase-like_dom_sf"/>
</dbReference>
<dbReference type="PROSITE" id="PS00893">
    <property type="entry name" value="NUDIX_BOX"/>
    <property type="match status" value="1"/>
</dbReference>
<dbReference type="FunFam" id="3.90.79.10:FF:000014">
    <property type="entry name" value="8-oxo-dGTP diphosphatase MutT"/>
    <property type="match status" value="1"/>
</dbReference>
<dbReference type="EMBL" id="VMKP01000003">
    <property type="protein sequence ID" value="TVO64470.1"/>
    <property type="molecule type" value="Genomic_DNA"/>
</dbReference>
<dbReference type="CDD" id="cd00564">
    <property type="entry name" value="TMP_TenI"/>
    <property type="match status" value="1"/>
</dbReference>
<feature type="binding site" evidence="17">
    <location>
        <begin position="41"/>
        <end position="44"/>
    </location>
    <ligand>
        <name>8-oxo-dGTP</name>
        <dbReference type="ChEBI" id="CHEBI:77896"/>
    </ligand>
</feature>
<dbReference type="GO" id="GO:0006281">
    <property type="term" value="P:DNA repair"/>
    <property type="evidence" value="ECO:0007669"/>
    <property type="project" value="UniProtKB-KW"/>
</dbReference>
<evidence type="ECO:0000256" key="18">
    <source>
        <dbReference type="PIRSR" id="PIRSR603561-2"/>
    </source>
</evidence>
<keyword evidence="8 18" id="KW-0460">Magnesium</keyword>
<dbReference type="NCBIfam" id="TIGR00586">
    <property type="entry name" value="mutt"/>
    <property type="match status" value="1"/>
</dbReference>
<evidence type="ECO:0000256" key="13">
    <source>
        <dbReference type="ARBA" id="ARBA00040794"/>
    </source>
</evidence>
<evidence type="ECO:0000256" key="12">
    <source>
        <dbReference type="ARBA" id="ARBA00038905"/>
    </source>
</evidence>
<dbReference type="SUPFAM" id="SSF51391">
    <property type="entry name" value="Thiamin phosphate synthase"/>
    <property type="match status" value="1"/>
</dbReference>
<evidence type="ECO:0000256" key="9">
    <source>
        <dbReference type="ARBA" id="ARBA00023204"/>
    </source>
</evidence>
<feature type="binding site" evidence="17">
    <location>
        <position position="125"/>
    </location>
    <ligand>
        <name>8-oxo-dGTP</name>
        <dbReference type="ChEBI" id="CHEBI:77896"/>
    </ligand>
</feature>
<evidence type="ECO:0000313" key="21">
    <source>
        <dbReference type="Proteomes" id="UP000316688"/>
    </source>
</evidence>
<evidence type="ECO:0000256" key="11">
    <source>
        <dbReference type="ARBA" id="ARBA00036904"/>
    </source>
</evidence>
<dbReference type="PRINTS" id="PR00502">
    <property type="entry name" value="NUDIXFAMILY"/>
</dbReference>
<dbReference type="AlphaFoldDB" id="A0A557RH18"/>
<dbReference type="InterPro" id="IPR047127">
    <property type="entry name" value="MutT-like"/>
</dbReference>
<feature type="domain" description="Nudix hydrolase" evidence="19">
    <location>
        <begin position="8"/>
        <end position="136"/>
    </location>
</feature>
<dbReference type="InterPro" id="IPR003561">
    <property type="entry name" value="Mutator_MutT"/>
</dbReference>
<reference evidence="20 21" key="1">
    <citation type="submission" date="2019-07" db="EMBL/GenBank/DDBJ databases">
        <title>Reclasification of Spiribacter aquaticus.</title>
        <authorList>
            <person name="Leon M.J."/>
            <person name="Sanchez-Porro C."/>
            <person name="Ventosa A."/>
        </authorList>
    </citation>
    <scope>NUCLEOTIDE SEQUENCE [LARGE SCALE GENOMIC DNA]</scope>
    <source>
        <strain evidence="20 21">SP30</strain>
    </source>
</reference>
<keyword evidence="3" id="KW-0515">Mutator protein</keyword>
<evidence type="ECO:0000256" key="7">
    <source>
        <dbReference type="ARBA" id="ARBA00022801"/>
    </source>
</evidence>
<dbReference type="GO" id="GO:0009228">
    <property type="term" value="P:thiamine biosynthetic process"/>
    <property type="evidence" value="ECO:0007669"/>
    <property type="project" value="UniProtKB-KW"/>
</dbReference>
<dbReference type="Gene3D" id="3.20.20.70">
    <property type="entry name" value="Aldolase class I"/>
    <property type="match status" value="1"/>
</dbReference>
<dbReference type="Proteomes" id="UP000316688">
    <property type="component" value="Unassembled WGS sequence"/>
</dbReference>
<dbReference type="PANTHER" id="PTHR47707:SF1">
    <property type="entry name" value="NUDIX HYDROLASE FAMILY PROTEIN"/>
    <property type="match status" value="1"/>
</dbReference>
<evidence type="ECO:0000256" key="8">
    <source>
        <dbReference type="ARBA" id="ARBA00022842"/>
    </source>
</evidence>
<sequence length="334" mass="35499">MPSTAADRTRLSVAVGVIRDHRGRILISRRAAHRHQGERWEFPGGKVDAGESVEAALARELDEELGIQVLDTEPLIEIAHDYADRRVRLQVRAVEWRGTPTGREGQPLRWLAPEALEPAEFPVANRPIITALQLPRHYVISRDCHDPAEWLMALDRTLAAGATMIAFRVRLDAAARRDLAREALARCRAAGASLMINGTAAEVREIGAAGLHMNAAQLAACPSRPLPADYRVAASCHSPEALRQAAACGADFAVLSPVQPTASHPDAAPLGWDRFAQWVADATLPVYALGGLRPGDAAIARARGGQGAAGISGWWGQASASSSSPSGMAGSPGI</sequence>
<organism evidence="20 21">
    <name type="scientific">Spiribacter aquaticus</name>
    <dbReference type="NCBI Taxonomy" id="1935996"/>
    <lineage>
        <taxon>Bacteria</taxon>
        <taxon>Pseudomonadati</taxon>
        <taxon>Pseudomonadota</taxon>
        <taxon>Gammaproteobacteria</taxon>
        <taxon>Chromatiales</taxon>
        <taxon>Ectothiorhodospiraceae</taxon>
        <taxon>Spiribacter</taxon>
    </lineage>
</organism>
<evidence type="ECO:0000256" key="14">
    <source>
        <dbReference type="ARBA" id="ARBA00041592"/>
    </source>
</evidence>
<keyword evidence="21" id="KW-1185">Reference proteome</keyword>
<dbReference type="InterPro" id="IPR020084">
    <property type="entry name" value="NUDIX_hydrolase_CS"/>
</dbReference>
<keyword evidence="9" id="KW-0234">DNA repair</keyword>
<dbReference type="RefSeq" id="WP_144348050.1">
    <property type="nucleotide sequence ID" value="NZ_VMKP01000003.1"/>
</dbReference>